<dbReference type="InterPro" id="IPR019079">
    <property type="entry name" value="Capsule_synth_CapA"/>
</dbReference>
<dbReference type="SMART" id="SM00854">
    <property type="entry name" value="PGA_cap"/>
    <property type="match status" value="1"/>
</dbReference>
<dbReference type="PROSITE" id="PS51257">
    <property type="entry name" value="PROKAR_LIPOPROTEIN"/>
    <property type="match status" value="1"/>
</dbReference>
<dbReference type="Proteomes" id="UP000549343">
    <property type="component" value="Unassembled WGS sequence"/>
</dbReference>
<keyword evidence="3" id="KW-0732">Signal</keyword>
<dbReference type="PANTHER" id="PTHR33393">
    <property type="entry name" value="POLYGLUTAMINE SYNTHESIS ACCESSORY PROTEIN RV0574C-RELATED"/>
    <property type="match status" value="1"/>
</dbReference>
<feature type="chain" id="PRO_5039674934" evidence="3">
    <location>
        <begin position="24"/>
        <end position="367"/>
    </location>
</feature>
<accession>A0A7W7IKC7</accession>
<reference evidence="5 6" key="1">
    <citation type="submission" date="2020-08" db="EMBL/GenBank/DDBJ databases">
        <title>Sequencing the genomes of 1000 actinobacteria strains.</title>
        <authorList>
            <person name="Klenk H.-P."/>
        </authorList>
    </citation>
    <scope>NUCLEOTIDE SEQUENCE [LARGE SCALE GENOMIC DNA]</scope>
    <source>
        <strain evidence="5 6">DSM 44772</strain>
    </source>
</reference>
<evidence type="ECO:0000313" key="5">
    <source>
        <dbReference type="EMBL" id="MBB4778721.1"/>
    </source>
</evidence>
<feature type="signal peptide" evidence="3">
    <location>
        <begin position="1"/>
        <end position="23"/>
    </location>
</feature>
<dbReference type="InterPro" id="IPR052169">
    <property type="entry name" value="CW_Biosynth-Accessory"/>
</dbReference>
<name>A0A7W7IKC7_9ACTN</name>
<sequence>MSMRGRTAVAAAMAGTLALTAAACGSSGDSEAEGATPPSATSGAPSGGTKPAPPAKEPIILAFGGDVHFEGILRPRLNNPKTALGPIAKKLSVADLAMVNLETAITTGGTPAPGKQFTFRAPATALTALKAAGVDVASMANNHGMDYSEGGLRDSLAAIKRTRFPTVGIGKNAAEAYRPYRVTVKGNKLAIVGATQVLDDHLIQAWTATDSKGGLASAKDVPRMVQAVKEASKGSDVVIVHLHWGAELEPCPLPRQKELAEQLIAAGADILVGGHQHILAGGGYMNDAYVHYGMGNFVFYSANGKTAESGVLYLKVENGKVTKDKWDPAQISGGIPIPLKGAQAKSAVQRWNNLRGCTGLDARPAAG</sequence>
<comment type="similarity">
    <text evidence="1">Belongs to the CapA family.</text>
</comment>
<evidence type="ECO:0000256" key="1">
    <source>
        <dbReference type="ARBA" id="ARBA00005662"/>
    </source>
</evidence>
<feature type="region of interest" description="Disordered" evidence="2">
    <location>
        <begin position="26"/>
        <end position="57"/>
    </location>
</feature>
<evidence type="ECO:0000256" key="3">
    <source>
        <dbReference type="SAM" id="SignalP"/>
    </source>
</evidence>
<proteinExistence type="inferred from homology"/>
<gene>
    <name evidence="5" type="ORF">F4557_007139</name>
</gene>
<dbReference type="EMBL" id="JACHMV010000001">
    <property type="protein sequence ID" value="MBB4778721.1"/>
    <property type="molecule type" value="Genomic_DNA"/>
</dbReference>
<dbReference type="Gene3D" id="3.60.21.10">
    <property type="match status" value="1"/>
</dbReference>
<feature type="domain" description="Capsule synthesis protein CapA" evidence="4">
    <location>
        <begin position="60"/>
        <end position="301"/>
    </location>
</feature>
<evidence type="ECO:0000313" key="6">
    <source>
        <dbReference type="Proteomes" id="UP000549343"/>
    </source>
</evidence>
<dbReference type="SUPFAM" id="SSF56300">
    <property type="entry name" value="Metallo-dependent phosphatases"/>
    <property type="match status" value="1"/>
</dbReference>
<organism evidence="5 6">
    <name type="scientific">Actinomadura livida</name>
    <dbReference type="NCBI Taxonomy" id="79909"/>
    <lineage>
        <taxon>Bacteria</taxon>
        <taxon>Bacillati</taxon>
        <taxon>Actinomycetota</taxon>
        <taxon>Actinomycetes</taxon>
        <taxon>Streptosporangiales</taxon>
        <taxon>Thermomonosporaceae</taxon>
        <taxon>Actinomadura</taxon>
    </lineage>
</organism>
<dbReference type="AlphaFoldDB" id="A0A7W7IKC7"/>
<evidence type="ECO:0000256" key="2">
    <source>
        <dbReference type="SAM" id="MobiDB-lite"/>
    </source>
</evidence>
<dbReference type="CDD" id="cd07381">
    <property type="entry name" value="MPP_CapA"/>
    <property type="match status" value="1"/>
</dbReference>
<dbReference type="InterPro" id="IPR029052">
    <property type="entry name" value="Metallo-depent_PP-like"/>
</dbReference>
<comment type="caution">
    <text evidence="5">The sequence shown here is derived from an EMBL/GenBank/DDBJ whole genome shotgun (WGS) entry which is preliminary data.</text>
</comment>
<evidence type="ECO:0000259" key="4">
    <source>
        <dbReference type="SMART" id="SM00854"/>
    </source>
</evidence>
<dbReference type="PANTHER" id="PTHR33393:SF13">
    <property type="entry name" value="PGA BIOSYNTHESIS PROTEIN CAPA"/>
    <property type="match status" value="1"/>
</dbReference>
<protein>
    <submittedName>
        <fullName evidence="5">Poly-gamma-glutamate synthesis protein (Capsule biosynthesis protein)</fullName>
    </submittedName>
</protein>
<dbReference type="Pfam" id="PF09587">
    <property type="entry name" value="PGA_cap"/>
    <property type="match status" value="1"/>
</dbReference>